<dbReference type="InterPro" id="IPR005490">
    <property type="entry name" value="LD_TPept_cat_dom"/>
</dbReference>
<evidence type="ECO:0000256" key="5">
    <source>
        <dbReference type="ARBA" id="ARBA00022984"/>
    </source>
</evidence>
<dbReference type="InterPro" id="IPR038063">
    <property type="entry name" value="Transpep_catalytic_dom"/>
</dbReference>
<keyword evidence="8" id="KW-1133">Transmembrane helix</keyword>
<accession>U5N8Z0</accession>
<evidence type="ECO:0000259" key="9">
    <source>
        <dbReference type="PROSITE" id="PS52029"/>
    </source>
</evidence>
<dbReference type="UniPathway" id="UPA00219"/>
<dbReference type="EMBL" id="CP004885">
    <property type="protein sequence ID" value="AGX86733.1"/>
    <property type="molecule type" value="Genomic_DNA"/>
</dbReference>
<dbReference type="GO" id="GO:0009252">
    <property type="term" value="P:peptidoglycan biosynthetic process"/>
    <property type="evidence" value="ECO:0007669"/>
    <property type="project" value="UniProtKB-UniPathway"/>
</dbReference>
<dbReference type="AlphaFoldDB" id="U5N8Z0"/>
<organism evidence="10 11">
    <name type="scientific">Candidatus Symbiobacter mobilis CR</name>
    <dbReference type="NCBI Taxonomy" id="946483"/>
    <lineage>
        <taxon>Bacteria</taxon>
        <taxon>Pseudomonadati</taxon>
        <taxon>Pseudomonadota</taxon>
        <taxon>Betaproteobacteria</taxon>
        <taxon>Burkholderiales</taxon>
        <taxon>Comamonadaceae</taxon>
    </lineage>
</organism>
<dbReference type="GO" id="GO:0008360">
    <property type="term" value="P:regulation of cell shape"/>
    <property type="evidence" value="ECO:0007669"/>
    <property type="project" value="UniProtKB-UniRule"/>
</dbReference>
<evidence type="ECO:0000256" key="1">
    <source>
        <dbReference type="ARBA" id="ARBA00004752"/>
    </source>
</evidence>
<dbReference type="PROSITE" id="PS52029">
    <property type="entry name" value="LD_TPASE"/>
    <property type="match status" value="1"/>
</dbReference>
<reference evidence="10 11" key="1">
    <citation type="journal article" date="2013" name="Genome Biol.">
        <title>Genomic analysis reveals key aspects of prokaryotic symbiosis in the phototrophic consortium "Chlorochromatium aggregatum".</title>
        <authorList>
            <person name="Liu Z."/>
            <person name="Muller J."/>
            <person name="Li T."/>
            <person name="Alvey R.M."/>
            <person name="Vogl K."/>
            <person name="Frigaard N.U."/>
            <person name="Rockwell N.C."/>
            <person name="Boyd E.S."/>
            <person name="Tomsho L.P."/>
            <person name="Schuster S.C."/>
            <person name="Henke P."/>
            <person name="Rohde M."/>
            <person name="Overmann J."/>
            <person name="Bryant D.A."/>
        </authorList>
    </citation>
    <scope>NUCLEOTIDE SEQUENCE [LARGE SCALE GENOMIC DNA]</scope>
    <source>
        <strain evidence="10">CR</strain>
    </source>
</reference>
<dbReference type="KEGG" id="cbx:Cenrod_0624"/>
<dbReference type="STRING" id="946483.Cenrod_0624"/>
<feature type="active site" description="Proton donor/acceptor" evidence="7">
    <location>
        <position position="293"/>
    </location>
</feature>
<feature type="transmembrane region" description="Helical" evidence="8">
    <location>
        <begin position="50"/>
        <end position="66"/>
    </location>
</feature>
<gene>
    <name evidence="10" type="ORF">Cenrod_0624</name>
</gene>
<comment type="similarity">
    <text evidence="2">Belongs to the YkuD family.</text>
</comment>
<dbReference type="GO" id="GO:0016740">
    <property type="term" value="F:transferase activity"/>
    <property type="evidence" value="ECO:0007669"/>
    <property type="project" value="UniProtKB-KW"/>
</dbReference>
<dbReference type="PATRIC" id="fig|946483.4.peg.624"/>
<dbReference type="PANTHER" id="PTHR36699:SF1">
    <property type="entry name" value="L,D-TRANSPEPTIDASE YAFK-RELATED"/>
    <property type="match status" value="1"/>
</dbReference>
<dbReference type="SUPFAM" id="SSF141523">
    <property type="entry name" value="L,D-transpeptidase catalytic domain-like"/>
    <property type="match status" value="1"/>
</dbReference>
<keyword evidence="11" id="KW-1185">Reference proteome</keyword>
<keyword evidence="3" id="KW-0808">Transferase</keyword>
<dbReference type="GO" id="GO:0071555">
    <property type="term" value="P:cell wall organization"/>
    <property type="evidence" value="ECO:0007669"/>
    <property type="project" value="UniProtKB-UniRule"/>
</dbReference>
<evidence type="ECO:0000313" key="10">
    <source>
        <dbReference type="EMBL" id="AGX86733.1"/>
    </source>
</evidence>
<evidence type="ECO:0000256" key="4">
    <source>
        <dbReference type="ARBA" id="ARBA00022960"/>
    </source>
</evidence>
<comment type="pathway">
    <text evidence="1 7">Cell wall biogenesis; peptidoglycan biosynthesis.</text>
</comment>
<evidence type="ECO:0000313" key="11">
    <source>
        <dbReference type="Proteomes" id="UP000017184"/>
    </source>
</evidence>
<feature type="domain" description="L,D-TPase catalytic" evidence="9">
    <location>
        <begin position="200"/>
        <end position="335"/>
    </location>
</feature>
<sequence>MARGVHTVALREKSEGDTMQPPNWAYGWFSQALLGSPGFWGVVRRSAYRVGFCLFLAALILAMGAADAQSKQRAPKPKPSSVQPAAAVSSSPMGAESRLLDIYRLILLGDTRTALLYATALVRDYPHFALAQLVYGDLLQARSRPMQQFGDALPPQRKAGQDALADLREEARLRSKAANERPRLMRVPSQFVHLAPEIRHAIAIDASRARLYVLENRASGMVVVANYYVTIGKMGLGKTSEGDQRTPTGVYFITGRIPSQALREEYGAGALPLNYPNPIDQRRGKTGSGIWLHGPSPKQFARAPEASDGCIVLSNPDLEQLMRTVEPRLTPVVIAPRLHWVHPRSLQSNRQDFEARLRAWSQARSHSDPEALRAFYEAVSIGPKIAPAVDADGIAPATTRQTDKLLPRAPRALSLLRWVDPEETMIVTLEEPSAKDSIFRRQYWARQGRQWFIIHESIVD</sequence>
<keyword evidence="8" id="KW-0472">Membrane</keyword>
<proteinExistence type="inferred from homology"/>
<evidence type="ECO:0000256" key="6">
    <source>
        <dbReference type="ARBA" id="ARBA00023316"/>
    </source>
</evidence>
<evidence type="ECO:0000256" key="7">
    <source>
        <dbReference type="PROSITE-ProRule" id="PRU01373"/>
    </source>
</evidence>
<evidence type="ECO:0000256" key="2">
    <source>
        <dbReference type="ARBA" id="ARBA00005992"/>
    </source>
</evidence>
<evidence type="ECO:0000256" key="8">
    <source>
        <dbReference type="SAM" id="Phobius"/>
    </source>
</evidence>
<keyword evidence="5 7" id="KW-0573">Peptidoglycan synthesis</keyword>
<evidence type="ECO:0000256" key="3">
    <source>
        <dbReference type="ARBA" id="ARBA00022679"/>
    </source>
</evidence>
<dbReference type="HOGENOM" id="CLU_041283_0_0_4"/>
<dbReference type="Proteomes" id="UP000017184">
    <property type="component" value="Chromosome"/>
</dbReference>
<dbReference type="GO" id="GO:0004180">
    <property type="term" value="F:carboxypeptidase activity"/>
    <property type="evidence" value="ECO:0007669"/>
    <property type="project" value="UniProtKB-ARBA"/>
</dbReference>
<dbReference type="CDD" id="cd16913">
    <property type="entry name" value="YkuD_like"/>
    <property type="match status" value="1"/>
</dbReference>
<feature type="active site" description="Nucleophile" evidence="7">
    <location>
        <position position="310"/>
    </location>
</feature>
<dbReference type="Gene3D" id="2.40.440.10">
    <property type="entry name" value="L,D-transpeptidase catalytic domain-like"/>
    <property type="match status" value="1"/>
</dbReference>
<keyword evidence="4 7" id="KW-0133">Cell shape</keyword>
<dbReference type="Pfam" id="PF03734">
    <property type="entry name" value="YkuD"/>
    <property type="match status" value="1"/>
</dbReference>
<keyword evidence="6 7" id="KW-0961">Cell wall biogenesis/degradation</keyword>
<dbReference type="PANTHER" id="PTHR36699">
    <property type="entry name" value="LD-TRANSPEPTIDASE"/>
    <property type="match status" value="1"/>
</dbReference>
<dbReference type="eggNOG" id="COG3034">
    <property type="taxonomic scope" value="Bacteria"/>
</dbReference>
<name>U5N8Z0_9BURK</name>
<protein>
    <recommendedName>
        <fullName evidence="9">L,D-TPase catalytic domain-containing protein</fullName>
    </recommendedName>
</protein>
<keyword evidence="8" id="KW-0812">Transmembrane</keyword>
<feature type="transmembrane region" description="Helical" evidence="8">
    <location>
        <begin position="24"/>
        <end position="43"/>
    </location>
</feature>